<dbReference type="Proteomes" id="UP000190890">
    <property type="component" value="Unassembled WGS sequence"/>
</dbReference>
<protein>
    <submittedName>
        <fullName evidence="1">Helix-turn-helix domain protein</fullName>
    </submittedName>
</protein>
<comment type="caution">
    <text evidence="1">The sequence shown here is derived from an EMBL/GenBank/DDBJ whole genome shotgun (WGS) entry which is preliminary data.</text>
</comment>
<proteinExistence type="predicted"/>
<name>A0A1S8TY75_9CLOT</name>
<dbReference type="AlphaFoldDB" id="A0A1S8TY75"/>
<reference evidence="1 2" key="1">
    <citation type="submission" date="2016-05" db="EMBL/GenBank/DDBJ databases">
        <title>Microbial solvent formation.</title>
        <authorList>
            <person name="Poehlein A."/>
            <person name="Montoya Solano J.D."/>
            <person name="Flitsch S."/>
            <person name="Krabben P."/>
            <person name="Duerre P."/>
            <person name="Daniel R."/>
        </authorList>
    </citation>
    <scope>NUCLEOTIDE SEQUENCE [LARGE SCALE GENOMIC DNA]</scope>
    <source>
        <strain evidence="1 2">DSM 2619</strain>
    </source>
</reference>
<keyword evidence="2" id="KW-1185">Reference proteome</keyword>
<gene>
    <name evidence="1" type="ORF">CLPUN_02660</name>
</gene>
<evidence type="ECO:0000313" key="1">
    <source>
        <dbReference type="EMBL" id="OOM82365.1"/>
    </source>
</evidence>
<accession>A0A1S8TY75</accession>
<evidence type="ECO:0000313" key="2">
    <source>
        <dbReference type="Proteomes" id="UP000190890"/>
    </source>
</evidence>
<organism evidence="1 2">
    <name type="scientific">Clostridium puniceum</name>
    <dbReference type="NCBI Taxonomy" id="29367"/>
    <lineage>
        <taxon>Bacteria</taxon>
        <taxon>Bacillati</taxon>
        <taxon>Bacillota</taxon>
        <taxon>Clostridia</taxon>
        <taxon>Eubacteriales</taxon>
        <taxon>Clostridiaceae</taxon>
        <taxon>Clostridium</taxon>
    </lineage>
</organism>
<dbReference type="EMBL" id="LZZM01000016">
    <property type="protein sequence ID" value="OOM82365.1"/>
    <property type="molecule type" value="Genomic_DNA"/>
</dbReference>
<dbReference type="STRING" id="29367.CLPUN_02660"/>
<sequence>MIMEANINENNAYCLLFREYPDVVNIKEMCEILGGISIKTGYRILKENKINHFKIGRAYKIPKISILIYLKVIQESSIYMI</sequence>